<dbReference type="SUPFAM" id="SSF46689">
    <property type="entry name" value="Homeodomain-like"/>
    <property type="match status" value="1"/>
</dbReference>
<gene>
    <name evidence="5" type="ORF">IAA06_09260</name>
</gene>
<accession>A0A9D2RXK4</accession>
<dbReference type="InterPro" id="IPR018771">
    <property type="entry name" value="PocR_dom"/>
</dbReference>
<dbReference type="AlphaFoldDB" id="A0A9D2RXK4"/>
<dbReference type="InterPro" id="IPR018062">
    <property type="entry name" value="HTH_AraC-typ_CS"/>
</dbReference>
<dbReference type="PROSITE" id="PS01124">
    <property type="entry name" value="HTH_ARAC_FAMILY_2"/>
    <property type="match status" value="1"/>
</dbReference>
<keyword evidence="1" id="KW-0805">Transcription regulation</keyword>
<name>A0A9D2RXK4_9FIRM</name>
<sequence>MISSFNLSKLHALLKDFYTLTKIRITVFDETFRELIAYPEEISLFCQTVRADPEAYEKCRQCDQEACRKASYRHSPYTYRCHAGLTESITPLYMGNIIIGYLLFGHVFSYGSYEEGWKNIMEACGSYKIDFQSLRKHCRELPLIQENYISSASHIMQAVASYLCLDRMATLKHEELPVRIDDYITKHFTENIDAGSICAQFKIGKTFLYEISKQSYGVGIAEHIRNLRIAKAQKLLRENSDMNISQIASECGFNDYNYFITVFRRIVGVPPKQYRQSARNDFLPQ</sequence>
<evidence type="ECO:0000256" key="1">
    <source>
        <dbReference type="ARBA" id="ARBA00023015"/>
    </source>
</evidence>
<dbReference type="InterPro" id="IPR009057">
    <property type="entry name" value="Homeodomain-like_sf"/>
</dbReference>
<organism evidence="5 6">
    <name type="scientific">Candidatus Blautia faecavium</name>
    <dbReference type="NCBI Taxonomy" id="2838487"/>
    <lineage>
        <taxon>Bacteria</taxon>
        <taxon>Bacillati</taxon>
        <taxon>Bacillota</taxon>
        <taxon>Clostridia</taxon>
        <taxon>Lachnospirales</taxon>
        <taxon>Lachnospiraceae</taxon>
        <taxon>Blautia</taxon>
    </lineage>
</organism>
<reference evidence="5" key="1">
    <citation type="journal article" date="2021" name="PeerJ">
        <title>Extensive microbial diversity within the chicken gut microbiome revealed by metagenomics and culture.</title>
        <authorList>
            <person name="Gilroy R."/>
            <person name="Ravi A."/>
            <person name="Getino M."/>
            <person name="Pursley I."/>
            <person name="Horton D.L."/>
            <person name="Alikhan N.F."/>
            <person name="Baker D."/>
            <person name="Gharbi K."/>
            <person name="Hall N."/>
            <person name="Watson M."/>
            <person name="Adriaenssens E.M."/>
            <person name="Foster-Nyarko E."/>
            <person name="Jarju S."/>
            <person name="Secka A."/>
            <person name="Antonio M."/>
            <person name="Oren A."/>
            <person name="Chaudhuri R.R."/>
            <person name="La Ragione R."/>
            <person name="Hildebrand F."/>
            <person name="Pallen M.J."/>
        </authorList>
    </citation>
    <scope>NUCLEOTIDE SEQUENCE</scope>
    <source>
        <strain evidence="5">ChiSjej1B19-5720</strain>
    </source>
</reference>
<protein>
    <submittedName>
        <fullName evidence="5">PocR ligand-binding domain-containing protein</fullName>
    </submittedName>
</protein>
<evidence type="ECO:0000256" key="3">
    <source>
        <dbReference type="ARBA" id="ARBA00023163"/>
    </source>
</evidence>
<evidence type="ECO:0000259" key="4">
    <source>
        <dbReference type="PROSITE" id="PS01124"/>
    </source>
</evidence>
<keyword evidence="2" id="KW-0238">DNA-binding</keyword>
<dbReference type="InterPro" id="IPR018060">
    <property type="entry name" value="HTH_AraC"/>
</dbReference>
<reference evidence="5" key="2">
    <citation type="submission" date="2021-04" db="EMBL/GenBank/DDBJ databases">
        <authorList>
            <person name="Gilroy R."/>
        </authorList>
    </citation>
    <scope>NUCLEOTIDE SEQUENCE</scope>
    <source>
        <strain evidence="5">ChiSjej1B19-5720</strain>
    </source>
</reference>
<proteinExistence type="predicted"/>
<evidence type="ECO:0000313" key="6">
    <source>
        <dbReference type="Proteomes" id="UP000823842"/>
    </source>
</evidence>
<dbReference type="PRINTS" id="PR00032">
    <property type="entry name" value="HTHARAC"/>
</dbReference>
<dbReference type="PROSITE" id="PS00041">
    <property type="entry name" value="HTH_ARAC_FAMILY_1"/>
    <property type="match status" value="1"/>
</dbReference>
<dbReference type="PANTHER" id="PTHR43280:SF2">
    <property type="entry name" value="HTH-TYPE TRANSCRIPTIONAL REGULATOR EXSA"/>
    <property type="match status" value="1"/>
</dbReference>
<keyword evidence="3" id="KW-0804">Transcription</keyword>
<feature type="domain" description="HTH araC/xylS-type" evidence="4">
    <location>
        <begin position="178"/>
        <end position="277"/>
    </location>
</feature>
<dbReference type="GO" id="GO:0003700">
    <property type="term" value="F:DNA-binding transcription factor activity"/>
    <property type="evidence" value="ECO:0007669"/>
    <property type="project" value="InterPro"/>
</dbReference>
<dbReference type="Pfam" id="PF12833">
    <property type="entry name" value="HTH_18"/>
    <property type="match status" value="1"/>
</dbReference>
<evidence type="ECO:0000313" key="5">
    <source>
        <dbReference type="EMBL" id="HJB28965.1"/>
    </source>
</evidence>
<dbReference type="Pfam" id="PF10114">
    <property type="entry name" value="PocR"/>
    <property type="match status" value="1"/>
</dbReference>
<evidence type="ECO:0000256" key="2">
    <source>
        <dbReference type="ARBA" id="ARBA00023125"/>
    </source>
</evidence>
<dbReference type="EMBL" id="DWYZ01000173">
    <property type="protein sequence ID" value="HJB28965.1"/>
    <property type="molecule type" value="Genomic_DNA"/>
</dbReference>
<dbReference type="Gene3D" id="1.10.10.60">
    <property type="entry name" value="Homeodomain-like"/>
    <property type="match status" value="1"/>
</dbReference>
<comment type="caution">
    <text evidence="5">The sequence shown here is derived from an EMBL/GenBank/DDBJ whole genome shotgun (WGS) entry which is preliminary data.</text>
</comment>
<dbReference type="PANTHER" id="PTHR43280">
    <property type="entry name" value="ARAC-FAMILY TRANSCRIPTIONAL REGULATOR"/>
    <property type="match status" value="1"/>
</dbReference>
<dbReference type="SMART" id="SM00342">
    <property type="entry name" value="HTH_ARAC"/>
    <property type="match status" value="1"/>
</dbReference>
<dbReference type="Proteomes" id="UP000823842">
    <property type="component" value="Unassembled WGS sequence"/>
</dbReference>
<dbReference type="InterPro" id="IPR020449">
    <property type="entry name" value="Tscrpt_reg_AraC-type_HTH"/>
</dbReference>
<dbReference type="GO" id="GO:0043565">
    <property type="term" value="F:sequence-specific DNA binding"/>
    <property type="evidence" value="ECO:0007669"/>
    <property type="project" value="InterPro"/>
</dbReference>